<evidence type="ECO:0000313" key="2">
    <source>
        <dbReference type="Proteomes" id="UP000199546"/>
    </source>
</evidence>
<dbReference type="Proteomes" id="UP000199546">
    <property type="component" value="Unassembled WGS sequence"/>
</dbReference>
<reference evidence="2" key="1">
    <citation type="submission" date="2016-10" db="EMBL/GenBank/DDBJ databases">
        <authorList>
            <person name="Varghese N."/>
            <person name="Submissions S."/>
        </authorList>
    </citation>
    <scope>NUCLEOTIDE SEQUENCE [LARGE SCALE GENOMIC DNA]</scope>
    <source>
        <strain evidence="2">DSM 46136</strain>
    </source>
</reference>
<organism evidence="1 2">
    <name type="scientific">Geodermatophilus amargosae</name>
    <dbReference type="NCBI Taxonomy" id="1296565"/>
    <lineage>
        <taxon>Bacteria</taxon>
        <taxon>Bacillati</taxon>
        <taxon>Actinomycetota</taxon>
        <taxon>Actinomycetes</taxon>
        <taxon>Geodermatophilales</taxon>
        <taxon>Geodermatophilaceae</taxon>
        <taxon>Geodermatophilus</taxon>
    </lineage>
</organism>
<gene>
    <name evidence="1" type="ORF">SAMN05660657_04894</name>
</gene>
<sequence length="118" mass="12540">MRPLTRNELALLDALLRHPFDGVEELRAQVRDVSATPGCTCGCGTLDLHVPDTAPRSSVASPVPLEGTVVGAGGEPVGGILLFAHDGRLSCLEVYSFADYPLPMPGPEQVRWDPPPEP</sequence>
<accession>A0A1I7CU65</accession>
<dbReference type="AlphaFoldDB" id="A0A1I7CU65"/>
<dbReference type="EMBL" id="FPBA01000026">
    <property type="protein sequence ID" value="SFU02975.1"/>
    <property type="molecule type" value="Genomic_DNA"/>
</dbReference>
<proteinExistence type="predicted"/>
<keyword evidence="2" id="KW-1185">Reference proteome</keyword>
<dbReference type="OrthoDB" id="4280462at2"/>
<dbReference type="RefSeq" id="WP_093583695.1">
    <property type="nucleotide sequence ID" value="NZ_FPBA01000026.1"/>
</dbReference>
<name>A0A1I7CU65_9ACTN</name>
<evidence type="ECO:0000313" key="1">
    <source>
        <dbReference type="EMBL" id="SFU02975.1"/>
    </source>
</evidence>
<protein>
    <submittedName>
        <fullName evidence="1">Uncharacterized protein</fullName>
    </submittedName>
</protein>